<keyword evidence="14" id="KW-1185">Reference proteome</keyword>
<feature type="binding site" evidence="9">
    <location>
        <begin position="40"/>
        <end position="44"/>
    </location>
    <ligand>
        <name>4-amino-2-methyl-5-(diphosphooxymethyl)pyrimidine</name>
        <dbReference type="ChEBI" id="CHEBI:57841"/>
    </ligand>
</feature>
<evidence type="ECO:0000256" key="1">
    <source>
        <dbReference type="ARBA" id="ARBA00005165"/>
    </source>
</evidence>
<feature type="binding site" evidence="9">
    <location>
        <position position="114"/>
    </location>
    <ligand>
        <name>4-amino-2-methyl-5-(diphosphooxymethyl)pyrimidine</name>
        <dbReference type="ChEBI" id="CHEBI:57841"/>
    </ligand>
</feature>
<protein>
    <recommendedName>
        <fullName evidence="9">Thiamine-phosphate synthase</fullName>
        <shortName evidence="9">TP synthase</shortName>
        <shortName evidence="9">TPS</shortName>
        <ecNumber evidence="9">2.5.1.3</ecNumber>
    </recommendedName>
    <alternativeName>
        <fullName evidence="9">Thiamine-phosphate pyrophosphorylase</fullName>
        <shortName evidence="9">TMP pyrophosphorylase</shortName>
        <shortName evidence="9">TMP-PPase</shortName>
    </alternativeName>
</protein>
<dbReference type="RefSeq" id="WP_071876305.1">
    <property type="nucleotide sequence ID" value="NZ_JXLC01000002.1"/>
</dbReference>
<dbReference type="CDD" id="cd00564">
    <property type="entry name" value="TMP_TenI"/>
    <property type="match status" value="1"/>
</dbReference>
<comment type="cofactor">
    <cofactor evidence="9">
        <name>Mg(2+)</name>
        <dbReference type="ChEBI" id="CHEBI:18420"/>
    </cofactor>
    <text evidence="9">Binds 1 Mg(2+) ion per subunit.</text>
</comment>
<feature type="domain" description="Thiamine phosphate synthase/TenI" evidence="12">
    <location>
        <begin position="10"/>
        <end position="195"/>
    </location>
</feature>
<comment type="catalytic activity">
    <reaction evidence="7 9 10">
        <text>2-(2-carboxy-4-methylthiazol-5-yl)ethyl phosphate + 4-amino-2-methyl-5-(diphosphooxymethyl)pyrimidine + 2 H(+) = thiamine phosphate + CO2 + diphosphate</text>
        <dbReference type="Rhea" id="RHEA:47848"/>
        <dbReference type="ChEBI" id="CHEBI:15378"/>
        <dbReference type="ChEBI" id="CHEBI:16526"/>
        <dbReference type="ChEBI" id="CHEBI:33019"/>
        <dbReference type="ChEBI" id="CHEBI:37575"/>
        <dbReference type="ChEBI" id="CHEBI:57841"/>
        <dbReference type="ChEBI" id="CHEBI:62890"/>
        <dbReference type="EC" id="2.5.1.3"/>
    </reaction>
</comment>
<dbReference type="InterPro" id="IPR034291">
    <property type="entry name" value="TMP_synthase"/>
</dbReference>
<evidence type="ECO:0000259" key="12">
    <source>
        <dbReference type="Pfam" id="PF02581"/>
    </source>
</evidence>
<dbReference type="InterPro" id="IPR022998">
    <property type="entry name" value="ThiamineP_synth_TenI"/>
</dbReference>
<evidence type="ECO:0000256" key="11">
    <source>
        <dbReference type="RuleBase" id="RU004253"/>
    </source>
</evidence>
<dbReference type="EC" id="2.5.1.3" evidence="9"/>
<comment type="similarity">
    <text evidence="9 10">Belongs to the thiamine-phosphate synthase family.</text>
</comment>
<feature type="binding site" evidence="9">
    <location>
        <position position="96"/>
    </location>
    <ligand>
        <name>Mg(2+)</name>
        <dbReference type="ChEBI" id="CHEBI:18420"/>
    </ligand>
</feature>
<proteinExistence type="inferred from homology"/>
<name>A0ABM5W5D9_9ENTE</name>
<dbReference type="PANTHER" id="PTHR20857">
    <property type="entry name" value="THIAMINE-PHOSPHATE PYROPHOSPHORYLASE"/>
    <property type="match status" value="1"/>
</dbReference>
<keyword evidence="4 9" id="KW-0460">Magnesium</keyword>
<keyword evidence="5 9" id="KW-0784">Thiamine biosynthesis</keyword>
<dbReference type="HAMAP" id="MF_00097">
    <property type="entry name" value="TMP_synthase"/>
    <property type="match status" value="1"/>
</dbReference>
<dbReference type="Gene3D" id="3.20.20.70">
    <property type="entry name" value="Aldolase class I"/>
    <property type="match status" value="1"/>
</dbReference>
<comment type="function">
    <text evidence="9">Condenses 4-methyl-5-(beta-hydroxyethyl)thiazole monophosphate (THZ-P) and 2-methyl-4-amino-5-hydroxymethyl pyrimidine pyrophosphate (HMP-PP) to form thiamine monophosphate (TMP).</text>
</comment>
<keyword evidence="3 9" id="KW-0479">Metal-binding</keyword>
<gene>
    <name evidence="9" type="primary">thiE</name>
    <name evidence="13" type="ORF">ATZ33_02225</name>
</gene>
<dbReference type="SUPFAM" id="SSF51391">
    <property type="entry name" value="Thiamin phosphate synthase"/>
    <property type="match status" value="1"/>
</dbReference>
<dbReference type="EMBL" id="CP013614">
    <property type="protein sequence ID" value="ALS00233.1"/>
    <property type="molecule type" value="Genomic_DNA"/>
</dbReference>
<feature type="binding site" evidence="9">
    <location>
        <position position="172"/>
    </location>
    <ligand>
        <name>2-[(2R,5Z)-2-carboxy-4-methylthiazol-5(2H)-ylidene]ethyl phosphate</name>
        <dbReference type="ChEBI" id="CHEBI:62899"/>
    </ligand>
</feature>
<feature type="binding site" evidence="9">
    <location>
        <position position="76"/>
    </location>
    <ligand>
        <name>4-amino-2-methyl-5-(diphosphooxymethyl)pyrimidine</name>
        <dbReference type="ChEBI" id="CHEBI:57841"/>
    </ligand>
</feature>
<comment type="catalytic activity">
    <reaction evidence="6 9 10">
        <text>4-methyl-5-(2-phosphooxyethyl)-thiazole + 4-amino-2-methyl-5-(diphosphooxymethyl)pyrimidine + H(+) = thiamine phosphate + diphosphate</text>
        <dbReference type="Rhea" id="RHEA:22328"/>
        <dbReference type="ChEBI" id="CHEBI:15378"/>
        <dbReference type="ChEBI" id="CHEBI:33019"/>
        <dbReference type="ChEBI" id="CHEBI:37575"/>
        <dbReference type="ChEBI" id="CHEBI:57841"/>
        <dbReference type="ChEBI" id="CHEBI:58296"/>
        <dbReference type="EC" id="2.5.1.3"/>
    </reaction>
</comment>
<dbReference type="InterPro" id="IPR013785">
    <property type="entry name" value="Aldolase_TIM"/>
</dbReference>
<evidence type="ECO:0000256" key="5">
    <source>
        <dbReference type="ARBA" id="ARBA00022977"/>
    </source>
</evidence>
<feature type="binding site" evidence="9">
    <location>
        <position position="144"/>
    </location>
    <ligand>
        <name>4-amino-2-methyl-5-(diphosphooxymethyl)pyrimidine</name>
        <dbReference type="ChEBI" id="CHEBI:57841"/>
    </ligand>
</feature>
<evidence type="ECO:0000256" key="3">
    <source>
        <dbReference type="ARBA" id="ARBA00022723"/>
    </source>
</evidence>
<feature type="binding site" evidence="9">
    <location>
        <begin position="141"/>
        <end position="143"/>
    </location>
    <ligand>
        <name>2-[(2R,5Z)-2-carboxy-4-methylthiazol-5(2H)-ylidene]ethyl phosphate</name>
        <dbReference type="ChEBI" id="CHEBI:62899"/>
    </ligand>
</feature>
<feature type="binding site" evidence="9">
    <location>
        <begin position="192"/>
        <end position="193"/>
    </location>
    <ligand>
        <name>2-[(2R,5Z)-2-carboxy-4-methylthiazol-5(2H)-ylidene]ethyl phosphate</name>
        <dbReference type="ChEBI" id="CHEBI:62899"/>
    </ligand>
</feature>
<keyword evidence="2 9" id="KW-0808">Transferase</keyword>
<evidence type="ECO:0000256" key="9">
    <source>
        <dbReference type="HAMAP-Rule" id="MF_00097"/>
    </source>
</evidence>
<dbReference type="PANTHER" id="PTHR20857:SF15">
    <property type="entry name" value="THIAMINE-PHOSPHATE SYNTHASE"/>
    <property type="match status" value="1"/>
</dbReference>
<evidence type="ECO:0000313" key="13">
    <source>
        <dbReference type="EMBL" id="ALS00233.1"/>
    </source>
</evidence>
<dbReference type="Proteomes" id="UP000065511">
    <property type="component" value="Chromosome"/>
</dbReference>
<organism evidence="13 14">
    <name type="scientific">Enterococcus silesiacus</name>
    <dbReference type="NCBI Taxonomy" id="332949"/>
    <lineage>
        <taxon>Bacteria</taxon>
        <taxon>Bacillati</taxon>
        <taxon>Bacillota</taxon>
        <taxon>Bacilli</taxon>
        <taxon>Lactobacillales</taxon>
        <taxon>Enterococcaceae</taxon>
        <taxon>Enterococcus</taxon>
    </lineage>
</organism>
<evidence type="ECO:0000256" key="7">
    <source>
        <dbReference type="ARBA" id="ARBA00047851"/>
    </source>
</evidence>
<dbReference type="NCBIfam" id="TIGR00693">
    <property type="entry name" value="thiE"/>
    <property type="match status" value="1"/>
</dbReference>
<comment type="catalytic activity">
    <reaction evidence="8 9 10">
        <text>2-[(2R,5Z)-2-carboxy-4-methylthiazol-5(2H)-ylidene]ethyl phosphate + 4-amino-2-methyl-5-(diphosphooxymethyl)pyrimidine + 2 H(+) = thiamine phosphate + CO2 + diphosphate</text>
        <dbReference type="Rhea" id="RHEA:47844"/>
        <dbReference type="ChEBI" id="CHEBI:15378"/>
        <dbReference type="ChEBI" id="CHEBI:16526"/>
        <dbReference type="ChEBI" id="CHEBI:33019"/>
        <dbReference type="ChEBI" id="CHEBI:37575"/>
        <dbReference type="ChEBI" id="CHEBI:57841"/>
        <dbReference type="ChEBI" id="CHEBI:62899"/>
        <dbReference type="EC" id="2.5.1.3"/>
    </reaction>
</comment>
<accession>A0ABM5W5D9</accession>
<sequence>MKNTKEMLSIYFIAGTQDIESGYLPDVLESALRAGITCFQYREKGKGSLEHPDAKKKMAKICQQLCKQYQVPFLINDDIALALEIDADGVHVGQKDQEIKTVLALFSNKIVGLSCHDEREVLTANELAGITYYGIGPVFGTLSKADAEEPIGLKKLTELKGKACKPVVAIGGINSENVQSVIGTQVDGISVISAITLAKDISKAVGKLTQP</sequence>
<evidence type="ECO:0000256" key="6">
    <source>
        <dbReference type="ARBA" id="ARBA00047334"/>
    </source>
</evidence>
<dbReference type="InterPro" id="IPR036206">
    <property type="entry name" value="ThiamineP_synth_sf"/>
</dbReference>
<evidence type="ECO:0000256" key="2">
    <source>
        <dbReference type="ARBA" id="ARBA00022679"/>
    </source>
</evidence>
<dbReference type="Pfam" id="PF02581">
    <property type="entry name" value="TMP-TENI"/>
    <property type="match status" value="1"/>
</dbReference>
<comment type="pathway">
    <text evidence="1 9 11">Cofactor biosynthesis; thiamine diphosphate biosynthesis; thiamine phosphate from 4-amino-2-methyl-5-diphosphomethylpyrimidine and 4-methyl-5-(2-phosphoethyl)-thiazole: step 1/1.</text>
</comment>
<feature type="binding site" evidence="9">
    <location>
        <position position="77"/>
    </location>
    <ligand>
        <name>Mg(2+)</name>
        <dbReference type="ChEBI" id="CHEBI:18420"/>
    </ligand>
</feature>
<evidence type="ECO:0000313" key="14">
    <source>
        <dbReference type="Proteomes" id="UP000065511"/>
    </source>
</evidence>
<evidence type="ECO:0000256" key="10">
    <source>
        <dbReference type="RuleBase" id="RU003826"/>
    </source>
</evidence>
<evidence type="ECO:0000256" key="4">
    <source>
        <dbReference type="ARBA" id="ARBA00022842"/>
    </source>
</evidence>
<reference evidence="13 14" key="1">
    <citation type="submission" date="2015-12" db="EMBL/GenBank/DDBJ databases">
        <authorList>
            <person name="Lauer A."/>
            <person name="Humrighouse B."/>
            <person name="Loparev V."/>
            <person name="Shewmaker P.L."/>
            <person name="Whitney A.M."/>
            <person name="McLaughlin R.W."/>
        </authorList>
    </citation>
    <scope>NUCLEOTIDE SEQUENCE [LARGE SCALE GENOMIC DNA]</scope>
    <source>
        <strain evidence="13 14">LMG 23085</strain>
    </source>
</reference>
<evidence type="ECO:0000256" key="8">
    <source>
        <dbReference type="ARBA" id="ARBA00047883"/>
    </source>
</evidence>